<evidence type="ECO:0000313" key="1">
    <source>
        <dbReference type="EMBL" id="KAI4303147.1"/>
    </source>
</evidence>
<organism evidence="1 2">
    <name type="scientific">Melastoma candidum</name>
    <dbReference type="NCBI Taxonomy" id="119954"/>
    <lineage>
        <taxon>Eukaryota</taxon>
        <taxon>Viridiplantae</taxon>
        <taxon>Streptophyta</taxon>
        <taxon>Embryophyta</taxon>
        <taxon>Tracheophyta</taxon>
        <taxon>Spermatophyta</taxon>
        <taxon>Magnoliopsida</taxon>
        <taxon>eudicotyledons</taxon>
        <taxon>Gunneridae</taxon>
        <taxon>Pentapetalae</taxon>
        <taxon>rosids</taxon>
        <taxon>malvids</taxon>
        <taxon>Myrtales</taxon>
        <taxon>Melastomataceae</taxon>
        <taxon>Melastomatoideae</taxon>
        <taxon>Melastomateae</taxon>
        <taxon>Melastoma</taxon>
    </lineage>
</organism>
<dbReference type="EMBL" id="CM042891">
    <property type="protein sequence ID" value="KAI4303147.1"/>
    <property type="molecule type" value="Genomic_DNA"/>
</dbReference>
<dbReference type="Proteomes" id="UP001057402">
    <property type="component" value="Chromosome 12"/>
</dbReference>
<gene>
    <name evidence="1" type="ORF">MLD38_038813</name>
</gene>
<proteinExistence type="predicted"/>
<evidence type="ECO:0000313" key="2">
    <source>
        <dbReference type="Proteomes" id="UP001057402"/>
    </source>
</evidence>
<accession>A0ACB9L0B8</accession>
<reference evidence="2" key="1">
    <citation type="journal article" date="2023" name="Front. Plant Sci.">
        <title>Chromosomal-level genome assembly of Melastoma candidum provides insights into trichome evolution.</title>
        <authorList>
            <person name="Zhong Y."/>
            <person name="Wu W."/>
            <person name="Sun C."/>
            <person name="Zou P."/>
            <person name="Liu Y."/>
            <person name="Dai S."/>
            <person name="Zhou R."/>
        </authorList>
    </citation>
    <scope>NUCLEOTIDE SEQUENCE [LARGE SCALE GENOMIC DNA]</scope>
</reference>
<comment type="caution">
    <text evidence="1">The sequence shown here is derived from an EMBL/GenBank/DDBJ whole genome shotgun (WGS) entry which is preliminary data.</text>
</comment>
<keyword evidence="2" id="KW-1185">Reference proteome</keyword>
<name>A0ACB9L0B8_9MYRT</name>
<sequence length="151" mass="16855">MVKSSSLQQGSSGSEADPRNSGAVAPDEKRIKRMISNRESARRSRMKKQKHVEDLTKEIGALERQNADIARACDAKEQRRAAIQSENEELAREKAALAAYLSSMNAVVNNLQENEAMPLPRIERGTGIQEPWQVHGRRQQMGAKSPGMFRI</sequence>
<protein>
    <submittedName>
        <fullName evidence="1">Uncharacterized protein</fullName>
    </submittedName>
</protein>